<keyword evidence="4" id="KW-0804">Transcription</keyword>
<comment type="caution">
    <text evidence="8">The sequence shown here is derived from an EMBL/GenBank/DDBJ whole genome shotgun (WGS) entry which is preliminary data.</text>
</comment>
<dbReference type="PANTHER" id="PTHR43133">
    <property type="entry name" value="RNA POLYMERASE ECF-TYPE SIGMA FACTO"/>
    <property type="match status" value="1"/>
</dbReference>
<evidence type="ECO:0000256" key="1">
    <source>
        <dbReference type="ARBA" id="ARBA00010641"/>
    </source>
</evidence>
<feature type="compositionally biased region" description="Basic and acidic residues" evidence="5">
    <location>
        <begin position="174"/>
        <end position="183"/>
    </location>
</feature>
<dbReference type="InterPro" id="IPR007627">
    <property type="entry name" value="RNA_pol_sigma70_r2"/>
</dbReference>
<dbReference type="Pfam" id="PF04542">
    <property type="entry name" value="Sigma70_r2"/>
    <property type="match status" value="1"/>
</dbReference>
<sequence>MTTLIQDDLIACLPDLRAYARSLTRNRHDADDLVQDTVVRIMNSADRFQPGTNFKAWAFTILRNRFLNEFVAKRKQTREMDDAEMEQVPTSARQEEGLELTDFQRIFHKLPEDHRSILALVAGSGLAYEDVAKVLDCAVGTVKSRVHRARMALYALLEQETAAGVKRERFHRTPASEERRRLEPVAAQNPTRGVDTEGP</sequence>
<gene>
    <name evidence="8" type="ORF">IBL25_19890</name>
</gene>
<dbReference type="EMBL" id="JACTUZ010000127">
    <property type="protein sequence ID" value="MBC9179205.1"/>
    <property type="molecule type" value="Genomic_DNA"/>
</dbReference>
<dbReference type="NCBIfam" id="TIGR02937">
    <property type="entry name" value="sigma70-ECF"/>
    <property type="match status" value="1"/>
</dbReference>
<keyword evidence="3" id="KW-0731">Sigma factor</keyword>
<feature type="region of interest" description="Disordered" evidence="5">
    <location>
        <begin position="167"/>
        <end position="199"/>
    </location>
</feature>
<evidence type="ECO:0000256" key="3">
    <source>
        <dbReference type="ARBA" id="ARBA00023082"/>
    </source>
</evidence>
<evidence type="ECO:0000256" key="4">
    <source>
        <dbReference type="ARBA" id="ARBA00023163"/>
    </source>
</evidence>
<feature type="domain" description="RNA polymerase sigma factor 70 region 4 type 2" evidence="7">
    <location>
        <begin position="103"/>
        <end position="153"/>
    </location>
</feature>
<name>A0ABR7RCP2_9PROT</name>
<reference evidence="8 9" key="1">
    <citation type="journal article" date="2009" name="Int. J. Syst. Evol. Microbiol.">
        <title>Transfer of Teichococcus ludipueritiae and Muricoccus roseus to the genus Roseomonas, as Roseomonas ludipueritiae comb. nov. and Roseomonas rosea comb. nov., respectively, and emended description of the genus Roseomonas.</title>
        <authorList>
            <person name="Sanchez-Porro C."/>
            <person name="Gallego V."/>
            <person name="Busse H.J."/>
            <person name="Kampfer P."/>
            <person name="Ventosa A."/>
        </authorList>
    </citation>
    <scope>NUCLEOTIDE SEQUENCE [LARGE SCALE GENOMIC DNA]</scope>
    <source>
        <strain evidence="8 9">DSM 14915</strain>
    </source>
</reference>
<dbReference type="InterPro" id="IPR013325">
    <property type="entry name" value="RNA_pol_sigma_r2"/>
</dbReference>
<dbReference type="InterPro" id="IPR014284">
    <property type="entry name" value="RNA_pol_sigma-70_dom"/>
</dbReference>
<feature type="domain" description="RNA polymerase sigma-70 region 2" evidence="6">
    <location>
        <begin position="12"/>
        <end position="74"/>
    </location>
</feature>
<dbReference type="CDD" id="cd06171">
    <property type="entry name" value="Sigma70_r4"/>
    <property type="match status" value="1"/>
</dbReference>
<dbReference type="Proteomes" id="UP000603940">
    <property type="component" value="Unassembled WGS sequence"/>
</dbReference>
<organism evidence="8 9">
    <name type="scientific">Pseudoroseomonas ludipueritiae</name>
    <dbReference type="NCBI Taxonomy" id="198093"/>
    <lineage>
        <taxon>Bacteria</taxon>
        <taxon>Pseudomonadati</taxon>
        <taxon>Pseudomonadota</taxon>
        <taxon>Alphaproteobacteria</taxon>
        <taxon>Acetobacterales</taxon>
        <taxon>Acetobacteraceae</taxon>
        <taxon>Pseudoroseomonas</taxon>
    </lineage>
</organism>
<dbReference type="RefSeq" id="WP_187780254.1">
    <property type="nucleotide sequence ID" value="NZ_JACTUZ010000127.1"/>
</dbReference>
<keyword evidence="2" id="KW-0805">Transcription regulation</keyword>
<dbReference type="InterPro" id="IPR013324">
    <property type="entry name" value="RNA_pol_sigma_r3/r4-like"/>
</dbReference>
<keyword evidence="9" id="KW-1185">Reference proteome</keyword>
<protein>
    <submittedName>
        <fullName evidence="8">Sigma-70 family RNA polymerase sigma factor</fullName>
    </submittedName>
</protein>
<accession>A0ABR7RCP2</accession>
<evidence type="ECO:0000313" key="9">
    <source>
        <dbReference type="Proteomes" id="UP000603940"/>
    </source>
</evidence>
<dbReference type="Gene3D" id="1.10.1740.10">
    <property type="match status" value="1"/>
</dbReference>
<dbReference type="Gene3D" id="1.10.10.10">
    <property type="entry name" value="Winged helix-like DNA-binding domain superfamily/Winged helix DNA-binding domain"/>
    <property type="match status" value="1"/>
</dbReference>
<dbReference type="SUPFAM" id="SSF88659">
    <property type="entry name" value="Sigma3 and sigma4 domains of RNA polymerase sigma factors"/>
    <property type="match status" value="1"/>
</dbReference>
<dbReference type="SUPFAM" id="SSF88946">
    <property type="entry name" value="Sigma2 domain of RNA polymerase sigma factors"/>
    <property type="match status" value="1"/>
</dbReference>
<dbReference type="PANTHER" id="PTHR43133:SF25">
    <property type="entry name" value="RNA POLYMERASE SIGMA FACTOR RFAY-RELATED"/>
    <property type="match status" value="1"/>
</dbReference>
<evidence type="ECO:0000259" key="7">
    <source>
        <dbReference type="Pfam" id="PF08281"/>
    </source>
</evidence>
<dbReference type="InterPro" id="IPR013249">
    <property type="entry name" value="RNA_pol_sigma70_r4_t2"/>
</dbReference>
<dbReference type="InterPro" id="IPR036388">
    <property type="entry name" value="WH-like_DNA-bd_sf"/>
</dbReference>
<dbReference type="Pfam" id="PF08281">
    <property type="entry name" value="Sigma70_r4_2"/>
    <property type="match status" value="1"/>
</dbReference>
<proteinExistence type="inferred from homology"/>
<evidence type="ECO:0000256" key="2">
    <source>
        <dbReference type="ARBA" id="ARBA00023015"/>
    </source>
</evidence>
<evidence type="ECO:0000256" key="5">
    <source>
        <dbReference type="SAM" id="MobiDB-lite"/>
    </source>
</evidence>
<evidence type="ECO:0000259" key="6">
    <source>
        <dbReference type="Pfam" id="PF04542"/>
    </source>
</evidence>
<comment type="similarity">
    <text evidence="1">Belongs to the sigma-70 factor family. ECF subfamily.</text>
</comment>
<dbReference type="InterPro" id="IPR039425">
    <property type="entry name" value="RNA_pol_sigma-70-like"/>
</dbReference>
<evidence type="ECO:0000313" key="8">
    <source>
        <dbReference type="EMBL" id="MBC9179205.1"/>
    </source>
</evidence>